<evidence type="ECO:0000313" key="2">
    <source>
        <dbReference type="EMBL" id="QCD99248.1"/>
    </source>
</evidence>
<feature type="region of interest" description="Disordered" evidence="1">
    <location>
        <begin position="51"/>
        <end position="80"/>
    </location>
</feature>
<dbReference type="Proteomes" id="UP000501690">
    <property type="component" value="Linkage Group LG7"/>
</dbReference>
<evidence type="ECO:0000313" key="3">
    <source>
        <dbReference type="Proteomes" id="UP000501690"/>
    </source>
</evidence>
<reference evidence="2 3" key="1">
    <citation type="submission" date="2019-04" db="EMBL/GenBank/DDBJ databases">
        <title>An improved genome assembly and genetic linkage map for asparagus bean, Vigna unguiculata ssp. sesquipedialis.</title>
        <authorList>
            <person name="Xia Q."/>
            <person name="Zhang R."/>
            <person name="Dong Y."/>
        </authorList>
    </citation>
    <scope>NUCLEOTIDE SEQUENCE [LARGE SCALE GENOMIC DNA]</scope>
    <source>
        <tissue evidence="2">Leaf</tissue>
    </source>
</reference>
<gene>
    <name evidence="2" type="ORF">DEO72_LG7g529</name>
</gene>
<name>A0A4D6MG37_VIGUN</name>
<organism evidence="2 3">
    <name type="scientific">Vigna unguiculata</name>
    <name type="common">Cowpea</name>
    <dbReference type="NCBI Taxonomy" id="3917"/>
    <lineage>
        <taxon>Eukaryota</taxon>
        <taxon>Viridiplantae</taxon>
        <taxon>Streptophyta</taxon>
        <taxon>Embryophyta</taxon>
        <taxon>Tracheophyta</taxon>
        <taxon>Spermatophyta</taxon>
        <taxon>Magnoliopsida</taxon>
        <taxon>eudicotyledons</taxon>
        <taxon>Gunneridae</taxon>
        <taxon>Pentapetalae</taxon>
        <taxon>rosids</taxon>
        <taxon>fabids</taxon>
        <taxon>Fabales</taxon>
        <taxon>Fabaceae</taxon>
        <taxon>Papilionoideae</taxon>
        <taxon>50 kb inversion clade</taxon>
        <taxon>NPAAA clade</taxon>
        <taxon>indigoferoid/millettioid clade</taxon>
        <taxon>Phaseoleae</taxon>
        <taxon>Vigna</taxon>
    </lineage>
</organism>
<accession>A0A4D6MG37</accession>
<proteinExistence type="predicted"/>
<keyword evidence="3" id="KW-1185">Reference proteome</keyword>
<sequence length="80" mass="8605">MIVNFYKKLSHASPSPALCHTSITWNIICSRVTSHTIIATHTQKGIYDASTNLSASGPTSTNLPARSPTLRTSSPVVQHT</sequence>
<dbReference type="AlphaFoldDB" id="A0A4D6MG37"/>
<dbReference type="EMBL" id="CP039351">
    <property type="protein sequence ID" value="QCD99248.1"/>
    <property type="molecule type" value="Genomic_DNA"/>
</dbReference>
<evidence type="ECO:0000256" key="1">
    <source>
        <dbReference type="SAM" id="MobiDB-lite"/>
    </source>
</evidence>
<protein>
    <submittedName>
        <fullName evidence="2">Uncharacterized protein</fullName>
    </submittedName>
</protein>